<dbReference type="Gene3D" id="3.30.70.1350">
    <property type="entry name" value="Cation efflux protein, cytoplasmic domain"/>
    <property type="match status" value="1"/>
</dbReference>
<keyword evidence="7" id="KW-0406">Ion transport</keyword>
<dbReference type="AlphaFoldDB" id="A0A1N7MV69"/>
<dbReference type="GO" id="GO:0015341">
    <property type="term" value="F:zinc efflux antiporter activity"/>
    <property type="evidence" value="ECO:0007669"/>
    <property type="project" value="TreeGrafter"/>
</dbReference>
<evidence type="ECO:0000256" key="11">
    <source>
        <dbReference type="ARBA" id="ARBA00047695"/>
    </source>
</evidence>
<feature type="transmembrane region" description="Helical" evidence="16">
    <location>
        <begin position="116"/>
        <end position="136"/>
    </location>
</feature>
<accession>A0A1N7MV69</accession>
<feature type="domain" description="Cation efflux protein cytoplasmic" evidence="18">
    <location>
        <begin position="213"/>
        <end position="289"/>
    </location>
</feature>
<feature type="transmembrane region" description="Helical" evidence="16">
    <location>
        <begin position="12"/>
        <end position="35"/>
    </location>
</feature>
<protein>
    <recommendedName>
        <fullName evidence="15">Cation-efflux pump FieF</fullName>
    </recommendedName>
    <alternativeName>
        <fullName evidence="14">Protein p34</fullName>
    </alternativeName>
</protein>
<keyword evidence="5" id="KW-0408">Iron</keyword>
<evidence type="ECO:0000256" key="13">
    <source>
        <dbReference type="ARBA" id="ARBA00062926"/>
    </source>
</evidence>
<evidence type="ECO:0000259" key="17">
    <source>
        <dbReference type="Pfam" id="PF01545"/>
    </source>
</evidence>
<evidence type="ECO:0000256" key="6">
    <source>
        <dbReference type="ARBA" id="ARBA00022692"/>
    </source>
</evidence>
<dbReference type="InterPro" id="IPR027470">
    <property type="entry name" value="Cation_efflux_CTD"/>
</dbReference>
<evidence type="ECO:0000313" key="20">
    <source>
        <dbReference type="Proteomes" id="UP000185678"/>
    </source>
</evidence>
<evidence type="ECO:0000256" key="1">
    <source>
        <dbReference type="ARBA" id="ARBA00004651"/>
    </source>
</evidence>
<dbReference type="GO" id="GO:0015086">
    <property type="term" value="F:cadmium ion transmembrane transporter activity"/>
    <property type="evidence" value="ECO:0007669"/>
    <property type="project" value="TreeGrafter"/>
</dbReference>
<keyword evidence="8 16" id="KW-1133">Transmembrane helix</keyword>
<feature type="domain" description="Cation efflux protein transmembrane" evidence="17">
    <location>
        <begin position="17"/>
        <end position="209"/>
    </location>
</feature>
<dbReference type="FunFam" id="1.20.1510.10:FF:000001">
    <property type="entry name" value="Ferrous-iron efflux pump FieF"/>
    <property type="match status" value="1"/>
</dbReference>
<dbReference type="OrthoDB" id="9806522at2"/>
<dbReference type="STRING" id="80876.SAMN05421779_104380"/>
<evidence type="ECO:0000256" key="7">
    <source>
        <dbReference type="ARBA" id="ARBA00022906"/>
    </source>
</evidence>
<evidence type="ECO:0000256" key="14">
    <source>
        <dbReference type="ARBA" id="ARBA00068882"/>
    </source>
</evidence>
<evidence type="ECO:0000259" key="18">
    <source>
        <dbReference type="Pfam" id="PF16916"/>
    </source>
</evidence>
<keyword evidence="4" id="KW-1003">Cell membrane</keyword>
<dbReference type="PANTHER" id="PTHR43840">
    <property type="entry name" value="MITOCHONDRIAL METAL TRANSPORTER 1-RELATED"/>
    <property type="match status" value="1"/>
</dbReference>
<keyword evidence="5" id="KW-0410">Iron transport</keyword>
<evidence type="ECO:0000256" key="9">
    <source>
        <dbReference type="ARBA" id="ARBA00023136"/>
    </source>
</evidence>
<dbReference type="Pfam" id="PF01545">
    <property type="entry name" value="Cation_efflux"/>
    <property type="match status" value="1"/>
</dbReference>
<evidence type="ECO:0000256" key="3">
    <source>
        <dbReference type="ARBA" id="ARBA00022448"/>
    </source>
</evidence>
<dbReference type="InterPro" id="IPR050291">
    <property type="entry name" value="CDF_Transporter"/>
</dbReference>
<dbReference type="PANTHER" id="PTHR43840:SF41">
    <property type="entry name" value="CATION-EFFLUX PUMP FIEF"/>
    <property type="match status" value="1"/>
</dbReference>
<comment type="catalytic activity">
    <reaction evidence="10">
        <text>Fe(2+)(in) + H(+)(out) = Fe(2+)(out) + H(+)(in)</text>
        <dbReference type="Rhea" id="RHEA:29439"/>
        <dbReference type="ChEBI" id="CHEBI:15378"/>
        <dbReference type="ChEBI" id="CHEBI:29033"/>
    </reaction>
</comment>
<dbReference type="RefSeq" id="WP_076400801.1">
    <property type="nucleotide sequence ID" value="NZ_FTOA01000004.1"/>
</dbReference>
<keyword evidence="6 16" id="KW-0812">Transmembrane</keyword>
<evidence type="ECO:0000256" key="2">
    <source>
        <dbReference type="ARBA" id="ARBA00010212"/>
    </source>
</evidence>
<dbReference type="SUPFAM" id="SSF160240">
    <property type="entry name" value="Cation efflux protein cytoplasmic domain-like"/>
    <property type="match status" value="1"/>
</dbReference>
<evidence type="ECO:0000256" key="5">
    <source>
        <dbReference type="ARBA" id="ARBA00022496"/>
    </source>
</evidence>
<evidence type="ECO:0000313" key="19">
    <source>
        <dbReference type="EMBL" id="SIS90017.1"/>
    </source>
</evidence>
<dbReference type="Pfam" id="PF16916">
    <property type="entry name" value="ZT_dimer"/>
    <property type="match status" value="1"/>
</dbReference>
<keyword evidence="3" id="KW-0813">Transport</keyword>
<reference evidence="19 20" key="1">
    <citation type="submission" date="2017-01" db="EMBL/GenBank/DDBJ databases">
        <authorList>
            <person name="Mah S.A."/>
            <person name="Swanson W.J."/>
            <person name="Moy G.W."/>
            <person name="Vacquier V.D."/>
        </authorList>
    </citation>
    <scope>NUCLEOTIDE SEQUENCE [LARGE SCALE GENOMIC DNA]</scope>
    <source>
        <strain evidence="19 20">DSM 11589</strain>
    </source>
</reference>
<feature type="transmembrane region" description="Helical" evidence="16">
    <location>
        <begin position="184"/>
        <end position="201"/>
    </location>
</feature>
<dbReference type="InterPro" id="IPR002524">
    <property type="entry name" value="Cation_efflux"/>
</dbReference>
<dbReference type="FunFam" id="3.30.70.1350:FF:000002">
    <property type="entry name" value="Ferrous-iron efflux pump FieF"/>
    <property type="match status" value="1"/>
</dbReference>
<evidence type="ECO:0000256" key="16">
    <source>
        <dbReference type="SAM" id="Phobius"/>
    </source>
</evidence>
<dbReference type="NCBIfam" id="TIGR01297">
    <property type="entry name" value="CDF"/>
    <property type="match status" value="1"/>
</dbReference>
<comment type="catalytic activity">
    <reaction evidence="11">
        <text>Zn(2+)(in) + H(+)(out) = Zn(2+)(out) + H(+)(in)</text>
        <dbReference type="Rhea" id="RHEA:28839"/>
        <dbReference type="ChEBI" id="CHEBI:15378"/>
        <dbReference type="ChEBI" id="CHEBI:29105"/>
    </reaction>
</comment>
<keyword evidence="7" id="KW-0864">Zinc transport</keyword>
<dbReference type="GO" id="GO:0006882">
    <property type="term" value="P:intracellular zinc ion homeostasis"/>
    <property type="evidence" value="ECO:0007669"/>
    <property type="project" value="TreeGrafter"/>
</dbReference>
<evidence type="ECO:0000256" key="12">
    <source>
        <dbReference type="ARBA" id="ARBA00050984"/>
    </source>
</evidence>
<comment type="catalytic activity">
    <reaction evidence="12">
        <text>Cd(2+)(in) + H(+)(out) = Cd(2+)(out) + H(+)(in)</text>
        <dbReference type="Rhea" id="RHEA:28739"/>
        <dbReference type="ChEBI" id="CHEBI:15378"/>
        <dbReference type="ChEBI" id="CHEBI:48775"/>
    </reaction>
</comment>
<dbReference type="GO" id="GO:0015093">
    <property type="term" value="F:ferrous iron transmembrane transporter activity"/>
    <property type="evidence" value="ECO:0007669"/>
    <property type="project" value="TreeGrafter"/>
</dbReference>
<dbReference type="InterPro" id="IPR036837">
    <property type="entry name" value="Cation_efflux_CTD_sf"/>
</dbReference>
<dbReference type="Gene3D" id="1.20.1510.10">
    <property type="entry name" value="Cation efflux protein transmembrane domain"/>
    <property type="match status" value="1"/>
</dbReference>
<comment type="similarity">
    <text evidence="2">Belongs to the cation diffusion facilitator (CDF) transporter (TC 2.A.4) family. FieF subfamily.</text>
</comment>
<sequence>MSTPQPNAHLLRWATYAATATALVLVLVKVAAWLLTDSVALLSSTVDSLLDCGASLVNLLAVRQSLQPADDDHRFGHGKAEPLAGMAQAAFVAGSGGLLLVQAVGRLTSPVEVRQGAVGIAVMVFAIIATLALVSFQKYVIRRTTSVAIAADSLHYTGDVLINGSVIVSILLTISLGWTWADPLFAIGIAGFLMFNAWTIARDSFDLLMDRELPAEDREQIVALALAIPGVMNVHDLRTRSSGPQQFIQLHLTMDGQLPLIKAHAIGDQVEEAIRAAFPQAEVIIHHDPSGLVEPAAHEVFPAPSPSSPP</sequence>
<keyword evidence="20" id="KW-1185">Reference proteome</keyword>
<dbReference type="InterPro" id="IPR058533">
    <property type="entry name" value="Cation_efflux_TM"/>
</dbReference>
<comment type="subunit">
    <text evidence="13">Homodimer. The subunits are held together in a parallel orientation through zinc binding at the interface of the cytoplasmic domains.</text>
</comment>
<keyword evidence="9 16" id="KW-0472">Membrane</keyword>
<comment type="subcellular location">
    <subcellularLocation>
        <location evidence="1">Cell membrane</location>
        <topology evidence="1">Multi-pass membrane protein</topology>
    </subcellularLocation>
</comment>
<feature type="transmembrane region" description="Helical" evidence="16">
    <location>
        <begin position="156"/>
        <end position="178"/>
    </location>
</feature>
<gene>
    <name evidence="19" type="ORF">SAMN05421779_104380</name>
</gene>
<proteinExistence type="inferred from homology"/>
<feature type="transmembrane region" description="Helical" evidence="16">
    <location>
        <begin position="41"/>
        <end position="62"/>
    </location>
</feature>
<evidence type="ECO:0000256" key="10">
    <source>
        <dbReference type="ARBA" id="ARBA00035584"/>
    </source>
</evidence>
<dbReference type="GO" id="GO:0005886">
    <property type="term" value="C:plasma membrane"/>
    <property type="evidence" value="ECO:0007669"/>
    <property type="project" value="UniProtKB-SubCell"/>
</dbReference>
<organism evidence="19 20">
    <name type="scientific">Insolitispirillum peregrinum</name>
    <dbReference type="NCBI Taxonomy" id="80876"/>
    <lineage>
        <taxon>Bacteria</taxon>
        <taxon>Pseudomonadati</taxon>
        <taxon>Pseudomonadota</taxon>
        <taxon>Alphaproteobacteria</taxon>
        <taxon>Rhodospirillales</taxon>
        <taxon>Novispirillaceae</taxon>
        <taxon>Insolitispirillum</taxon>
    </lineage>
</organism>
<dbReference type="InterPro" id="IPR027469">
    <property type="entry name" value="Cation_efflux_TMD_sf"/>
</dbReference>
<dbReference type="SUPFAM" id="SSF161111">
    <property type="entry name" value="Cation efflux protein transmembrane domain-like"/>
    <property type="match status" value="1"/>
</dbReference>
<evidence type="ECO:0000256" key="8">
    <source>
        <dbReference type="ARBA" id="ARBA00022989"/>
    </source>
</evidence>
<evidence type="ECO:0000256" key="15">
    <source>
        <dbReference type="ARBA" id="ARBA00072262"/>
    </source>
</evidence>
<evidence type="ECO:0000256" key="4">
    <source>
        <dbReference type="ARBA" id="ARBA00022475"/>
    </source>
</evidence>
<feature type="transmembrane region" description="Helical" evidence="16">
    <location>
        <begin position="83"/>
        <end position="104"/>
    </location>
</feature>
<dbReference type="EMBL" id="FTOA01000004">
    <property type="protein sequence ID" value="SIS90017.1"/>
    <property type="molecule type" value="Genomic_DNA"/>
</dbReference>
<keyword evidence="7" id="KW-0862">Zinc</keyword>
<dbReference type="Proteomes" id="UP000185678">
    <property type="component" value="Unassembled WGS sequence"/>
</dbReference>
<name>A0A1N7MV69_9PROT</name>